<dbReference type="SMART" id="SM00345">
    <property type="entry name" value="HTH_GNTR"/>
    <property type="match status" value="1"/>
</dbReference>
<evidence type="ECO:0000256" key="4">
    <source>
        <dbReference type="ARBA" id="ARBA00022898"/>
    </source>
</evidence>
<dbReference type="CDD" id="cd00609">
    <property type="entry name" value="AAT_like"/>
    <property type="match status" value="1"/>
</dbReference>
<comment type="caution">
    <text evidence="9">The sequence shown here is derived from an EMBL/GenBank/DDBJ whole genome shotgun (WGS) entry which is preliminary data.</text>
</comment>
<dbReference type="Gene3D" id="3.40.640.10">
    <property type="entry name" value="Type I PLP-dependent aspartate aminotransferase-like (Major domain)"/>
    <property type="match status" value="1"/>
</dbReference>
<dbReference type="InterPro" id="IPR000524">
    <property type="entry name" value="Tscrpt_reg_HTH_GntR"/>
</dbReference>
<keyword evidence="5" id="KW-0805">Transcription regulation</keyword>
<dbReference type="GO" id="GO:0008483">
    <property type="term" value="F:transaminase activity"/>
    <property type="evidence" value="ECO:0007669"/>
    <property type="project" value="UniProtKB-KW"/>
</dbReference>
<evidence type="ECO:0000256" key="2">
    <source>
        <dbReference type="ARBA" id="ARBA00005384"/>
    </source>
</evidence>
<dbReference type="InterPro" id="IPR015421">
    <property type="entry name" value="PyrdxlP-dep_Trfase_major"/>
</dbReference>
<reference evidence="9" key="1">
    <citation type="submission" date="2021-01" db="EMBL/GenBank/DDBJ databases">
        <title>Genomic Encyclopedia of Type Strains, Phase IV (KMG-IV): sequencing the most valuable type-strain genomes for metagenomic binning, comparative biology and taxonomic classification.</title>
        <authorList>
            <person name="Goeker M."/>
        </authorList>
    </citation>
    <scope>NUCLEOTIDE SEQUENCE</scope>
    <source>
        <strain evidence="9">DSM 21943</strain>
    </source>
</reference>
<evidence type="ECO:0000256" key="6">
    <source>
        <dbReference type="ARBA" id="ARBA00023125"/>
    </source>
</evidence>
<name>A0ABS2SP05_9BACI</name>
<dbReference type="RefSeq" id="WP_204464140.1">
    <property type="nucleotide sequence ID" value="NZ_JAFBCV010000001.1"/>
</dbReference>
<evidence type="ECO:0000256" key="7">
    <source>
        <dbReference type="ARBA" id="ARBA00023163"/>
    </source>
</evidence>
<dbReference type="InterPro" id="IPR015424">
    <property type="entry name" value="PyrdxlP-dep_Trfase"/>
</dbReference>
<proteinExistence type="inferred from homology"/>
<dbReference type="InterPro" id="IPR004839">
    <property type="entry name" value="Aminotransferase_I/II_large"/>
</dbReference>
<keyword evidence="6" id="KW-0238">DNA-binding</keyword>
<evidence type="ECO:0000256" key="1">
    <source>
        <dbReference type="ARBA" id="ARBA00001933"/>
    </source>
</evidence>
<dbReference type="InterPro" id="IPR036388">
    <property type="entry name" value="WH-like_DNA-bd_sf"/>
</dbReference>
<evidence type="ECO:0000256" key="5">
    <source>
        <dbReference type="ARBA" id="ARBA00023015"/>
    </source>
</evidence>
<dbReference type="PANTHER" id="PTHR46577">
    <property type="entry name" value="HTH-TYPE TRANSCRIPTIONAL REGULATORY PROTEIN GABR"/>
    <property type="match status" value="1"/>
</dbReference>
<keyword evidence="4" id="KW-0663">Pyridoxal phosphate</keyword>
<evidence type="ECO:0000259" key="8">
    <source>
        <dbReference type="PROSITE" id="PS50949"/>
    </source>
</evidence>
<dbReference type="Proteomes" id="UP001179280">
    <property type="component" value="Unassembled WGS sequence"/>
</dbReference>
<dbReference type="InterPro" id="IPR036390">
    <property type="entry name" value="WH_DNA-bd_sf"/>
</dbReference>
<gene>
    <name evidence="9" type="ORF">JOC54_000477</name>
</gene>
<keyword evidence="10" id="KW-1185">Reference proteome</keyword>
<dbReference type="EMBL" id="JAFBCV010000001">
    <property type="protein sequence ID" value="MBM7837246.1"/>
    <property type="molecule type" value="Genomic_DNA"/>
</dbReference>
<keyword evidence="3 9" id="KW-0032">Aminotransferase</keyword>
<dbReference type="SUPFAM" id="SSF46785">
    <property type="entry name" value="Winged helix' DNA-binding domain"/>
    <property type="match status" value="1"/>
</dbReference>
<evidence type="ECO:0000313" key="10">
    <source>
        <dbReference type="Proteomes" id="UP001179280"/>
    </source>
</evidence>
<dbReference type="SUPFAM" id="SSF53383">
    <property type="entry name" value="PLP-dependent transferases"/>
    <property type="match status" value="1"/>
</dbReference>
<comment type="cofactor">
    <cofactor evidence="1">
        <name>pyridoxal 5'-phosphate</name>
        <dbReference type="ChEBI" id="CHEBI:597326"/>
    </cofactor>
</comment>
<organism evidence="9 10">
    <name type="scientific">Shouchella xiaoxiensis</name>
    <dbReference type="NCBI Taxonomy" id="766895"/>
    <lineage>
        <taxon>Bacteria</taxon>
        <taxon>Bacillati</taxon>
        <taxon>Bacillota</taxon>
        <taxon>Bacilli</taxon>
        <taxon>Bacillales</taxon>
        <taxon>Bacillaceae</taxon>
        <taxon>Shouchella</taxon>
    </lineage>
</organism>
<dbReference type="Pfam" id="PF00155">
    <property type="entry name" value="Aminotran_1_2"/>
    <property type="match status" value="1"/>
</dbReference>
<dbReference type="Gene3D" id="1.10.10.10">
    <property type="entry name" value="Winged helix-like DNA-binding domain superfamily/Winged helix DNA-binding domain"/>
    <property type="match status" value="1"/>
</dbReference>
<keyword evidence="7" id="KW-0804">Transcription</keyword>
<dbReference type="CDD" id="cd07377">
    <property type="entry name" value="WHTH_GntR"/>
    <property type="match status" value="1"/>
</dbReference>
<protein>
    <submittedName>
        <fullName evidence="9">GntR family transcriptional regulator/MocR family aminotransferase</fullName>
    </submittedName>
</protein>
<dbReference type="InterPro" id="IPR051446">
    <property type="entry name" value="HTH_trans_reg/aminotransferase"/>
</dbReference>
<comment type="similarity">
    <text evidence="2">In the C-terminal section; belongs to the class-I pyridoxal-phosphate-dependent aminotransferase family.</text>
</comment>
<dbReference type="Pfam" id="PF00392">
    <property type="entry name" value="GntR"/>
    <property type="match status" value="1"/>
</dbReference>
<dbReference type="PROSITE" id="PS50949">
    <property type="entry name" value="HTH_GNTR"/>
    <property type="match status" value="1"/>
</dbReference>
<keyword evidence="3 9" id="KW-0808">Transferase</keyword>
<sequence length="466" mass="53037">MFELTIHLQSDSSTPLYLQLYNAIKVDIHAGSLSSGTKLPSKRKLAQHLGISTLTVENAYGQLKAEGYLVSKPRQGVYVEQLQQLEHASLPALMNQHPSRSEKPEPTIDFHYGRIDTEHFPHNQWRKATLEALNNDDFLNTGNSKGEQLLREEIALYLFQSRGVRCSPEQIIIGAGTQHLLLLLTTLFDHSKDIAFEEPGFHRSKKTFKQQGFQLSPITLDQEGMNLQELKQSSAKLAYVTPSHQFPTGVIMSISRRQALLNWAENVSGYVVEDDYDGEFRFKGRPIPSLQGIDSANRVIYLGTFSKSLIPSARMSYMILPNKLLRSFQQLTPSPKQSVSRFEQNIFYHFMKKGYWERHLNKMRTVYRRKYEALTTAIAKHFGDSARIIGDPAGLHLLLEINTHLSERTIEMRAEAEGVRIYPASIYYEKQRIYKKPVLLLGFGGLTIREIETGIAVLKEISSEPI</sequence>
<accession>A0ABS2SP05</accession>
<evidence type="ECO:0000313" key="9">
    <source>
        <dbReference type="EMBL" id="MBM7837246.1"/>
    </source>
</evidence>
<dbReference type="PRINTS" id="PR00035">
    <property type="entry name" value="HTHGNTR"/>
</dbReference>
<dbReference type="PANTHER" id="PTHR46577:SF1">
    <property type="entry name" value="HTH-TYPE TRANSCRIPTIONAL REGULATORY PROTEIN GABR"/>
    <property type="match status" value="1"/>
</dbReference>
<evidence type="ECO:0000256" key="3">
    <source>
        <dbReference type="ARBA" id="ARBA00022576"/>
    </source>
</evidence>
<feature type="domain" description="HTH gntR-type" evidence="8">
    <location>
        <begin position="14"/>
        <end position="82"/>
    </location>
</feature>